<feature type="signal peptide" evidence="2">
    <location>
        <begin position="1"/>
        <end position="23"/>
    </location>
</feature>
<dbReference type="AlphaFoldDB" id="A0A934TSP1"/>
<keyword evidence="4" id="KW-1185">Reference proteome</keyword>
<dbReference type="SUPFAM" id="SSF56935">
    <property type="entry name" value="Porins"/>
    <property type="match status" value="1"/>
</dbReference>
<feature type="compositionally biased region" description="Low complexity" evidence="1">
    <location>
        <begin position="32"/>
        <end position="55"/>
    </location>
</feature>
<proteinExistence type="predicted"/>
<name>A0A934TSP1_9BURK</name>
<comment type="caution">
    <text evidence="3">The sequence shown here is derived from an EMBL/GenBank/DDBJ whole genome shotgun (WGS) entry which is preliminary data.</text>
</comment>
<feature type="region of interest" description="Disordered" evidence="1">
    <location>
        <begin position="25"/>
        <end position="62"/>
    </location>
</feature>
<accession>A0A934TSP1</accession>
<dbReference type="RefSeq" id="WP_201170643.1">
    <property type="nucleotide sequence ID" value="NZ_JAEPWM010000004.1"/>
</dbReference>
<sequence length="456" mass="49013">MKKLVTFRPVLATLCALPFAVHAQGGQPEGPAQPSQPSMASTPSSPSTPSVPQSALWQGTPSQAPGIPYPSGLYYPNAAFAPAGTQASTVTEEEVGPALRFRVLAGMEHESNVTRVATGGKSDTASYLGVGLAADRHFGLQRVRADLEANAYRYHNDSSLDYNIFNYAAAWDWSLTPRFHGTLGANQQQYREVQLDPVTLTNQVGRRTESEELLQGVYEIGAAWRVTGDVSHTHSHSSLANSWNGNPDLTNGRVGVGYEFGSGASVYGRYRHGSGSYGDNAAGGGDFHEDETDMVLKWPATGKTSFDARLGHLRREHDTNKQRDFSGAVGSAVVNWAVTGKTSIAGGVSRDLNGTGDIVGGRVTSDRVFIGPLWRATPLVAVNLRYDHVHRAWEDIPSGSFNAGRDETANVLSAAVEWQPLRWMSVSGYVRGERQTSNANTGYHNTTVGAAVKAFF</sequence>
<protein>
    <submittedName>
        <fullName evidence="3">Outer membrane beta-barrel protein</fullName>
    </submittedName>
</protein>
<dbReference type="InterPro" id="IPR018759">
    <property type="entry name" value="BBP2_2"/>
</dbReference>
<gene>
    <name evidence="3" type="ORF">JJB11_11325</name>
</gene>
<reference evidence="3" key="2">
    <citation type="submission" date="2021-01" db="EMBL/GenBank/DDBJ databases">
        <authorList>
            <person name="Kang M."/>
        </authorList>
    </citation>
    <scope>NUCLEOTIDE SEQUENCE</scope>
    <source>
        <strain evidence="3">KACC 17527</strain>
    </source>
</reference>
<feature type="chain" id="PRO_5037619655" evidence="2">
    <location>
        <begin position="24"/>
        <end position="456"/>
    </location>
</feature>
<evidence type="ECO:0000256" key="1">
    <source>
        <dbReference type="SAM" id="MobiDB-lite"/>
    </source>
</evidence>
<reference evidence="3" key="1">
    <citation type="journal article" date="2012" name="J. Microbiol. Biotechnol.">
        <title>Ramlibacter ginsenosidimutans sp. nov., with ginsenoside-converting activity.</title>
        <authorList>
            <person name="Wang L."/>
            <person name="An D.S."/>
            <person name="Kim S.G."/>
            <person name="Jin F.X."/>
            <person name="Kim S.C."/>
            <person name="Lee S.T."/>
            <person name="Im W.T."/>
        </authorList>
    </citation>
    <scope>NUCLEOTIDE SEQUENCE</scope>
    <source>
        <strain evidence="3">KACC 17527</strain>
    </source>
</reference>
<dbReference type="Proteomes" id="UP000630528">
    <property type="component" value="Unassembled WGS sequence"/>
</dbReference>
<evidence type="ECO:0000313" key="4">
    <source>
        <dbReference type="Proteomes" id="UP000630528"/>
    </source>
</evidence>
<dbReference type="Pfam" id="PF10082">
    <property type="entry name" value="BBP2_2"/>
    <property type="match status" value="1"/>
</dbReference>
<dbReference type="EMBL" id="JAEPWM010000004">
    <property type="protein sequence ID" value="MBK6006683.1"/>
    <property type="molecule type" value="Genomic_DNA"/>
</dbReference>
<evidence type="ECO:0000256" key="2">
    <source>
        <dbReference type="SAM" id="SignalP"/>
    </source>
</evidence>
<keyword evidence="2" id="KW-0732">Signal</keyword>
<evidence type="ECO:0000313" key="3">
    <source>
        <dbReference type="EMBL" id="MBK6006683.1"/>
    </source>
</evidence>
<organism evidence="3 4">
    <name type="scientific">Ramlibacter ginsenosidimutans</name>
    <dbReference type="NCBI Taxonomy" id="502333"/>
    <lineage>
        <taxon>Bacteria</taxon>
        <taxon>Pseudomonadati</taxon>
        <taxon>Pseudomonadota</taxon>
        <taxon>Betaproteobacteria</taxon>
        <taxon>Burkholderiales</taxon>
        <taxon>Comamonadaceae</taxon>
        <taxon>Ramlibacter</taxon>
    </lineage>
</organism>